<organism evidence="1 2">
    <name type="scientific">Enterovibrio nigricans DSM 22720</name>
    <dbReference type="NCBI Taxonomy" id="1121868"/>
    <lineage>
        <taxon>Bacteria</taxon>
        <taxon>Pseudomonadati</taxon>
        <taxon>Pseudomonadota</taxon>
        <taxon>Gammaproteobacteria</taxon>
        <taxon>Vibrionales</taxon>
        <taxon>Vibrionaceae</taxon>
        <taxon>Enterovibrio</taxon>
    </lineage>
</organism>
<evidence type="ECO:0000313" key="2">
    <source>
        <dbReference type="Proteomes" id="UP000190162"/>
    </source>
</evidence>
<proteinExistence type="predicted"/>
<accession>A0A1T4UCF7</accession>
<dbReference type="AlphaFoldDB" id="A0A1T4UCF7"/>
<evidence type="ECO:0000313" key="1">
    <source>
        <dbReference type="EMBL" id="SKA50363.1"/>
    </source>
</evidence>
<sequence length="58" mass="6483">MAKDKHIDPQLFRLFIEQKVYQRYADAFLPASQHDSVNEGALLAIVAPVKAAQEETAV</sequence>
<keyword evidence="2" id="KW-1185">Reference proteome</keyword>
<dbReference type="Proteomes" id="UP000190162">
    <property type="component" value="Unassembled WGS sequence"/>
</dbReference>
<protein>
    <submittedName>
        <fullName evidence="1">Uncharacterized protein</fullName>
    </submittedName>
</protein>
<dbReference type="EMBL" id="FUXU01000012">
    <property type="protein sequence ID" value="SKA50363.1"/>
    <property type="molecule type" value="Genomic_DNA"/>
</dbReference>
<reference evidence="2" key="1">
    <citation type="submission" date="2017-02" db="EMBL/GenBank/DDBJ databases">
        <authorList>
            <person name="Varghese N."/>
            <person name="Submissions S."/>
        </authorList>
    </citation>
    <scope>NUCLEOTIDE SEQUENCE [LARGE SCALE GENOMIC DNA]</scope>
    <source>
        <strain evidence="2">DSM 22720</strain>
    </source>
</reference>
<gene>
    <name evidence="1" type="ORF">SAMN02745132_01387</name>
</gene>
<name>A0A1T4UCF7_9GAMM</name>